<dbReference type="EMBL" id="BMAO01015964">
    <property type="protein sequence ID" value="GFR05487.1"/>
    <property type="molecule type" value="Genomic_DNA"/>
</dbReference>
<accession>A0A8X6LEF8</accession>
<reference evidence="1" key="1">
    <citation type="submission" date="2020-07" db="EMBL/GenBank/DDBJ databases">
        <title>Multicomponent nature underlies the extraordinary mechanical properties of spider dragline silk.</title>
        <authorList>
            <person name="Kono N."/>
            <person name="Nakamura H."/>
            <person name="Mori M."/>
            <person name="Yoshida Y."/>
            <person name="Ohtoshi R."/>
            <person name="Malay A.D."/>
            <person name="Moran D.A.P."/>
            <person name="Tomita M."/>
            <person name="Numata K."/>
            <person name="Arakawa K."/>
        </authorList>
    </citation>
    <scope>NUCLEOTIDE SEQUENCE</scope>
</reference>
<sequence length="121" mass="14032">MIQVRPSSLNHSRPQYHVIQREKYLRSSPSAAEVIFFLRLRHTIPSGDGNYNGPSSPLFAPLPCNRYWGGTSPTPYKTETWKDLRTEWIFFGKGAKKPRYLKCVMCFMIWCLCGWKPPSYG</sequence>
<gene>
    <name evidence="1" type="ORF">TNCT_732851</name>
</gene>
<evidence type="ECO:0000313" key="1">
    <source>
        <dbReference type="EMBL" id="GFR05487.1"/>
    </source>
</evidence>
<dbReference type="Proteomes" id="UP000887116">
    <property type="component" value="Unassembled WGS sequence"/>
</dbReference>
<comment type="caution">
    <text evidence="1">The sequence shown here is derived from an EMBL/GenBank/DDBJ whole genome shotgun (WGS) entry which is preliminary data.</text>
</comment>
<keyword evidence="2" id="KW-1185">Reference proteome</keyword>
<name>A0A8X6LEF8_TRICU</name>
<evidence type="ECO:0000313" key="2">
    <source>
        <dbReference type="Proteomes" id="UP000887116"/>
    </source>
</evidence>
<organism evidence="1 2">
    <name type="scientific">Trichonephila clavata</name>
    <name type="common">Joro spider</name>
    <name type="synonym">Nephila clavata</name>
    <dbReference type="NCBI Taxonomy" id="2740835"/>
    <lineage>
        <taxon>Eukaryota</taxon>
        <taxon>Metazoa</taxon>
        <taxon>Ecdysozoa</taxon>
        <taxon>Arthropoda</taxon>
        <taxon>Chelicerata</taxon>
        <taxon>Arachnida</taxon>
        <taxon>Araneae</taxon>
        <taxon>Araneomorphae</taxon>
        <taxon>Entelegynae</taxon>
        <taxon>Araneoidea</taxon>
        <taxon>Nephilidae</taxon>
        <taxon>Trichonephila</taxon>
    </lineage>
</organism>
<protein>
    <submittedName>
        <fullName evidence="1">Uncharacterized protein</fullName>
    </submittedName>
</protein>
<proteinExistence type="predicted"/>
<dbReference type="AlphaFoldDB" id="A0A8X6LEF8"/>